<keyword evidence="1" id="KW-0732">Signal</keyword>
<sequence length="370" mass="40051">MMKLHVRSSLLPVLGMVLCLALTARAQQAPALAVTINVDAARDTLAALQNDSLTHDEALRIANLQGNQGILRKLHEFKITSTTDDFANALYKLARHEAVTKPEETSVLLGLVQPNVEKLKQLLAQMQANPENFQNAIKQRIAQFSLPDSKLSLQGYVVAGGDGGGYAFGSTDFYLNIGIIDDLVLARSVTTHEMYHAVQGAYANDREVKFAGPETSRTVACKQVEQLFANLYEEGSAVVVADPALIPQSHSAAAARMLADTDDGMKHLGTSATLLEMSVISLEAEKPMAYDDVYGVGFLGHGVLYNIGYAMAQSIVDIDGPAGLAKYLKEPPYRFVLRYTELPLYGKDRGHPALGEHTLAAAHRLAMGCR</sequence>
<proteinExistence type="predicted"/>
<feature type="chain" id="PRO_5009284261" description="DUF2268 domain-containing protein" evidence="1">
    <location>
        <begin position="27"/>
        <end position="370"/>
    </location>
</feature>
<reference evidence="2 3" key="1">
    <citation type="submission" date="2016-10" db="EMBL/GenBank/DDBJ databases">
        <authorList>
            <person name="de Groot N.N."/>
        </authorList>
    </citation>
    <scope>NUCLEOTIDE SEQUENCE [LARGE SCALE GENOMIC DNA]</scope>
    <source>
        <strain evidence="2 3">DSM 22489</strain>
    </source>
</reference>
<organism evidence="2 3">
    <name type="scientific">Bryocella elongata</name>
    <dbReference type="NCBI Taxonomy" id="863522"/>
    <lineage>
        <taxon>Bacteria</taxon>
        <taxon>Pseudomonadati</taxon>
        <taxon>Acidobacteriota</taxon>
        <taxon>Terriglobia</taxon>
        <taxon>Terriglobales</taxon>
        <taxon>Acidobacteriaceae</taxon>
        <taxon>Bryocella</taxon>
    </lineage>
</organism>
<accession>A0A1H5SQQ9</accession>
<dbReference type="EMBL" id="FNVA01000001">
    <property type="protein sequence ID" value="SEF52298.1"/>
    <property type="molecule type" value="Genomic_DNA"/>
</dbReference>
<evidence type="ECO:0000313" key="2">
    <source>
        <dbReference type="EMBL" id="SEF52298.1"/>
    </source>
</evidence>
<dbReference type="RefSeq" id="WP_103931247.1">
    <property type="nucleotide sequence ID" value="NZ_FNVA01000001.1"/>
</dbReference>
<feature type="signal peptide" evidence="1">
    <location>
        <begin position="1"/>
        <end position="26"/>
    </location>
</feature>
<dbReference type="Proteomes" id="UP000236728">
    <property type="component" value="Unassembled WGS sequence"/>
</dbReference>
<name>A0A1H5SQQ9_9BACT</name>
<protein>
    <recommendedName>
        <fullName evidence="4">DUF2268 domain-containing protein</fullName>
    </recommendedName>
</protein>
<evidence type="ECO:0000313" key="3">
    <source>
        <dbReference type="Proteomes" id="UP000236728"/>
    </source>
</evidence>
<dbReference type="Pfam" id="PF18958">
    <property type="entry name" value="DUF5700"/>
    <property type="match status" value="1"/>
</dbReference>
<dbReference type="OrthoDB" id="113213at2"/>
<evidence type="ECO:0008006" key="4">
    <source>
        <dbReference type="Google" id="ProtNLM"/>
    </source>
</evidence>
<evidence type="ECO:0000256" key="1">
    <source>
        <dbReference type="SAM" id="SignalP"/>
    </source>
</evidence>
<gene>
    <name evidence="2" type="ORF">SAMN05421819_0295</name>
</gene>
<keyword evidence="3" id="KW-1185">Reference proteome</keyword>
<dbReference type="InterPro" id="IPR043754">
    <property type="entry name" value="DUF5700"/>
</dbReference>
<dbReference type="AlphaFoldDB" id="A0A1H5SQQ9"/>